<reference evidence="1" key="1">
    <citation type="submission" date="2020-05" db="EMBL/GenBank/DDBJ databases">
        <authorList>
            <person name="Chiriac C."/>
            <person name="Salcher M."/>
            <person name="Ghai R."/>
            <person name="Kavagutti S V."/>
        </authorList>
    </citation>
    <scope>NUCLEOTIDE SEQUENCE</scope>
</reference>
<proteinExistence type="predicted"/>
<sequence length="96" mass="10460">MTCDDPVRDSIGAVCDSVKTMLLAKNLKYGNSAGNPIRVFSAASAEEQLLVRIDDKLSRVVRGGPEMVEDEDVVRDLIGYLILLLVQRERGATPNA</sequence>
<dbReference type="EMBL" id="LR797355">
    <property type="protein sequence ID" value="CAB4205165.1"/>
    <property type="molecule type" value="Genomic_DNA"/>
</dbReference>
<gene>
    <name evidence="1" type="ORF">UFOVP1287_7</name>
    <name evidence="2" type="ORF">UFOVP1408_33</name>
</gene>
<dbReference type="EMBL" id="LR797239">
    <property type="protein sequence ID" value="CAB4195418.1"/>
    <property type="molecule type" value="Genomic_DNA"/>
</dbReference>
<accession>A0A6J5RP18</accession>
<protein>
    <submittedName>
        <fullName evidence="1">Uncharacterized protein</fullName>
    </submittedName>
</protein>
<organism evidence="1">
    <name type="scientific">uncultured Caudovirales phage</name>
    <dbReference type="NCBI Taxonomy" id="2100421"/>
    <lineage>
        <taxon>Viruses</taxon>
        <taxon>Duplodnaviria</taxon>
        <taxon>Heunggongvirae</taxon>
        <taxon>Uroviricota</taxon>
        <taxon>Caudoviricetes</taxon>
        <taxon>Peduoviridae</taxon>
        <taxon>Maltschvirus</taxon>
        <taxon>Maltschvirus maltsch</taxon>
    </lineage>
</organism>
<name>A0A6J5RP18_9CAUD</name>
<evidence type="ECO:0000313" key="1">
    <source>
        <dbReference type="EMBL" id="CAB4195418.1"/>
    </source>
</evidence>
<evidence type="ECO:0000313" key="2">
    <source>
        <dbReference type="EMBL" id="CAB4205165.1"/>
    </source>
</evidence>